<dbReference type="Proteomes" id="UP000242188">
    <property type="component" value="Unassembled WGS sequence"/>
</dbReference>
<gene>
    <name evidence="3" type="ORF">KP79_PYT15653</name>
</gene>
<dbReference type="Gene3D" id="2.30.29.30">
    <property type="entry name" value="Pleckstrin-homology domain (PH domain)/Phosphotyrosine-binding domain (PTB)"/>
    <property type="match status" value="1"/>
</dbReference>
<evidence type="ECO:0000259" key="2">
    <source>
        <dbReference type="PROSITE" id="PS51339"/>
    </source>
</evidence>
<evidence type="ECO:0000313" key="4">
    <source>
        <dbReference type="Proteomes" id="UP000242188"/>
    </source>
</evidence>
<reference evidence="3 4" key="1">
    <citation type="journal article" date="2017" name="Nat. Ecol. Evol.">
        <title>Scallop genome provides insights into evolution of bilaterian karyotype and development.</title>
        <authorList>
            <person name="Wang S."/>
            <person name="Zhang J."/>
            <person name="Jiao W."/>
            <person name="Li J."/>
            <person name="Xun X."/>
            <person name="Sun Y."/>
            <person name="Guo X."/>
            <person name="Huan P."/>
            <person name="Dong B."/>
            <person name="Zhang L."/>
            <person name="Hu X."/>
            <person name="Sun X."/>
            <person name="Wang J."/>
            <person name="Zhao C."/>
            <person name="Wang Y."/>
            <person name="Wang D."/>
            <person name="Huang X."/>
            <person name="Wang R."/>
            <person name="Lv J."/>
            <person name="Li Y."/>
            <person name="Zhang Z."/>
            <person name="Liu B."/>
            <person name="Lu W."/>
            <person name="Hui Y."/>
            <person name="Liang J."/>
            <person name="Zhou Z."/>
            <person name="Hou R."/>
            <person name="Li X."/>
            <person name="Liu Y."/>
            <person name="Li H."/>
            <person name="Ning X."/>
            <person name="Lin Y."/>
            <person name="Zhao L."/>
            <person name="Xing Q."/>
            <person name="Dou J."/>
            <person name="Li Y."/>
            <person name="Mao J."/>
            <person name="Guo H."/>
            <person name="Dou H."/>
            <person name="Li T."/>
            <person name="Mu C."/>
            <person name="Jiang W."/>
            <person name="Fu Q."/>
            <person name="Fu X."/>
            <person name="Miao Y."/>
            <person name="Liu J."/>
            <person name="Yu Q."/>
            <person name="Li R."/>
            <person name="Liao H."/>
            <person name="Li X."/>
            <person name="Kong Y."/>
            <person name="Jiang Z."/>
            <person name="Chourrout D."/>
            <person name="Li R."/>
            <person name="Bao Z."/>
        </authorList>
    </citation>
    <scope>NUCLEOTIDE SEQUENCE [LARGE SCALE GENOMIC DNA]</scope>
    <source>
        <strain evidence="3 4">PY_sf001</strain>
    </source>
</reference>
<dbReference type="InterPro" id="IPR010569">
    <property type="entry name" value="Myotubularin-like_Pase_dom"/>
</dbReference>
<dbReference type="InterPro" id="IPR030564">
    <property type="entry name" value="Myotubularin"/>
</dbReference>
<name>A0A210PEG9_MIZYE</name>
<dbReference type="PROSITE" id="PS51339">
    <property type="entry name" value="PPASE_MYOTUBULARIN"/>
    <property type="match status" value="1"/>
</dbReference>
<evidence type="ECO:0000313" key="3">
    <source>
        <dbReference type="EMBL" id="OWF34885.1"/>
    </source>
</evidence>
<accession>A0A210PEG9</accession>
<protein>
    <submittedName>
        <fullName evidence="3">Myotubularin-related protein 10-B</fullName>
    </submittedName>
</protein>
<organism evidence="3 4">
    <name type="scientific">Mizuhopecten yessoensis</name>
    <name type="common">Japanese scallop</name>
    <name type="synonym">Patinopecten yessoensis</name>
    <dbReference type="NCBI Taxonomy" id="6573"/>
    <lineage>
        <taxon>Eukaryota</taxon>
        <taxon>Metazoa</taxon>
        <taxon>Spiralia</taxon>
        <taxon>Lophotrochozoa</taxon>
        <taxon>Mollusca</taxon>
        <taxon>Bivalvia</taxon>
        <taxon>Autobranchia</taxon>
        <taxon>Pteriomorphia</taxon>
        <taxon>Pectinida</taxon>
        <taxon>Pectinoidea</taxon>
        <taxon>Pectinidae</taxon>
        <taxon>Mizuhopecten</taxon>
    </lineage>
</organism>
<dbReference type="Pfam" id="PF12578">
    <property type="entry name" value="3-PAP"/>
    <property type="match status" value="1"/>
</dbReference>
<feature type="domain" description="Myotubularin phosphatase" evidence="2">
    <location>
        <begin position="160"/>
        <end position="536"/>
    </location>
</feature>
<dbReference type="GO" id="GO:0005737">
    <property type="term" value="C:cytoplasm"/>
    <property type="evidence" value="ECO:0007669"/>
    <property type="project" value="TreeGrafter"/>
</dbReference>
<dbReference type="STRING" id="6573.A0A210PEG9"/>
<proteinExistence type="inferred from homology"/>
<dbReference type="InterPro" id="IPR022587">
    <property type="entry name" value="MTMR12-like_C"/>
</dbReference>
<dbReference type="SUPFAM" id="SSF52799">
    <property type="entry name" value="(Phosphotyrosine protein) phosphatases II"/>
    <property type="match status" value="1"/>
</dbReference>
<comment type="caution">
    <text evidence="3">The sequence shown here is derived from an EMBL/GenBank/DDBJ whole genome shotgun (WGS) entry which is preliminary data.</text>
</comment>
<dbReference type="Pfam" id="PF06602">
    <property type="entry name" value="Myotub-related"/>
    <property type="match status" value="1"/>
</dbReference>
<dbReference type="InterPro" id="IPR011993">
    <property type="entry name" value="PH-like_dom_sf"/>
</dbReference>
<sequence length="652" mass="75663">MLPGERLVTEADSVLSFTPFTEKKKGISGKLFVTNFKVSFITADRSSYEGPSAKRQRNKLIRDTDVPLTNIDAIYQVASGRRRKLTAGMTVSNITKYLELHCKDFRVHTFGFKFSPKDQNKKLMNAVVHHAYPSKSNLLFAFDYGKSLPKEDYMCETPLYEDISDWDMELNMCKCTKWRVTEVNKGFDMSIRSVFTQENRKKKVKLENKQKMGVLVKMVHSFLYGRIKFLAIQMADQHLGKPVVFDLREQCPSIKDVQQSFEKFKELCLIETKKDFLVQDSSWMSRLDDTEWLHQVRHCLQCAREVADTLHNKKRTAIIKEGDGRHFTCLVPSLVQVMLNPQCRTQNGLQALIQREWVAMGYPFQRNGGLIIQDGGEEVPLFLLFLDCVWQISQQFPSAFSVSETYLTTVWDCASTGLFETFLFDSIHQQTRFNSEGRCMRRFRLPPVWEWSRQFSSNDQLVFNNPLYLMKCNVNLKKAIKESKRKVLSTCRKMDRNELYAYKLNHMYTDETEDEDMNVILPEYSAPVIKLWTQCYVRWQAPAQIIGGGNPSQYLQQCLIVEEVIHLQHRLELLQMNSQRRTVVARRPQSDLIFSVDMDLPTSSEFLTNMVLSSSFPFSSGPSKEDQQLLLTPISAYLENSAIDYDYRNTDD</sequence>
<dbReference type="GO" id="GO:0016020">
    <property type="term" value="C:membrane"/>
    <property type="evidence" value="ECO:0007669"/>
    <property type="project" value="TreeGrafter"/>
</dbReference>
<evidence type="ECO:0000256" key="1">
    <source>
        <dbReference type="ARBA" id="ARBA00007471"/>
    </source>
</evidence>
<dbReference type="GO" id="GO:0046856">
    <property type="term" value="P:phosphatidylinositol dephosphorylation"/>
    <property type="evidence" value="ECO:0007669"/>
    <property type="project" value="TreeGrafter"/>
</dbReference>
<dbReference type="PANTHER" id="PTHR10807:SF110">
    <property type="entry name" value="FI17948P1"/>
    <property type="match status" value="1"/>
</dbReference>
<dbReference type="AlphaFoldDB" id="A0A210PEG9"/>
<comment type="similarity">
    <text evidence="1">Belongs to the protein-tyrosine phosphatase family. Non-receptor class myotubularin subfamily.</text>
</comment>
<dbReference type="PANTHER" id="PTHR10807">
    <property type="entry name" value="MYOTUBULARIN-RELATED"/>
    <property type="match status" value="1"/>
</dbReference>
<dbReference type="SUPFAM" id="SSF50729">
    <property type="entry name" value="PH domain-like"/>
    <property type="match status" value="1"/>
</dbReference>
<dbReference type="OrthoDB" id="271628at2759"/>
<dbReference type="EMBL" id="NEDP02076748">
    <property type="protein sequence ID" value="OWF34885.1"/>
    <property type="molecule type" value="Genomic_DNA"/>
</dbReference>
<keyword evidence="4" id="KW-1185">Reference proteome</keyword>
<dbReference type="InterPro" id="IPR029021">
    <property type="entry name" value="Prot-tyrosine_phosphatase-like"/>
</dbReference>